<evidence type="ECO:0000259" key="1">
    <source>
        <dbReference type="Pfam" id="PF19328"/>
    </source>
</evidence>
<gene>
    <name evidence="2" type="ORF">BL253_31730</name>
</gene>
<dbReference type="RefSeq" id="WP_076821158.1">
    <property type="nucleotide sequence ID" value="NZ_MOMC01000078.1"/>
</dbReference>
<dbReference type="Proteomes" id="UP000188929">
    <property type="component" value="Unassembled WGS sequence"/>
</dbReference>
<evidence type="ECO:0000313" key="2">
    <source>
        <dbReference type="EMBL" id="ONH23899.1"/>
    </source>
</evidence>
<dbReference type="InterPro" id="IPR036291">
    <property type="entry name" value="NAD(P)-bd_dom_sf"/>
</dbReference>
<sequence>MTSKGQPLRVVQWTTGKIAREAVKSIVERPDLDLVGAYAFSVEKVGVDVGELTGLDHQLGITATDDIDALIALRPDCVVYMPLHPDVDHLVRLLRAGINVVSTASFITGRSYGAESRALLDKAATDGNVTLFGTGVNPGWAEYIATVASSPCREVSHVQVTESFNIGLWASDANQDELGWGRPAGDPGHADEIRAATAVFGDAVESIGDQLALPLDDIRCEVQFAHATADCDVPGRTVRRGTVAGLDVHWIGSAAGVDVVETQVRWTVTADLEPAWEIAMAYLVEVRGTPQIKMRIEVLPADIAAFTLEDASALGSMITAMPAVNAIPAVVAARPGIVTYADLPTIASRLVPKI</sequence>
<proteinExistence type="predicted"/>
<dbReference type="Gene3D" id="3.40.50.720">
    <property type="entry name" value="NAD(P)-binding Rossmann-like Domain"/>
    <property type="match status" value="1"/>
</dbReference>
<organism evidence="2 3">
    <name type="scientific">Pseudofrankia asymbiotica</name>
    <dbReference type="NCBI Taxonomy" id="1834516"/>
    <lineage>
        <taxon>Bacteria</taxon>
        <taxon>Bacillati</taxon>
        <taxon>Actinomycetota</taxon>
        <taxon>Actinomycetes</taxon>
        <taxon>Frankiales</taxon>
        <taxon>Frankiaceae</taxon>
        <taxon>Pseudofrankia</taxon>
    </lineage>
</organism>
<comment type="caution">
    <text evidence="2">The sequence shown here is derived from an EMBL/GenBank/DDBJ whole genome shotgun (WGS) entry which is preliminary data.</text>
</comment>
<dbReference type="InterPro" id="IPR045760">
    <property type="entry name" value="DAP_DH_C"/>
</dbReference>
<dbReference type="SUPFAM" id="SSF51735">
    <property type="entry name" value="NAD(P)-binding Rossmann-fold domains"/>
    <property type="match status" value="1"/>
</dbReference>
<protein>
    <submittedName>
        <fullName evidence="2">Dihydrodipicolinate reductase</fullName>
    </submittedName>
</protein>
<feature type="domain" description="2,4-diaminopentanoate dehydrogenase C-terminal" evidence="1">
    <location>
        <begin position="200"/>
        <end position="347"/>
    </location>
</feature>
<dbReference type="OrthoDB" id="4759936at2"/>
<evidence type="ECO:0000313" key="3">
    <source>
        <dbReference type="Proteomes" id="UP000188929"/>
    </source>
</evidence>
<reference evidence="3" key="1">
    <citation type="submission" date="2016-10" db="EMBL/GenBank/DDBJ databases">
        <title>Frankia sp. NRRL B-16386 Genome sequencing.</title>
        <authorList>
            <person name="Ghodhbane-Gtari F."/>
            <person name="Swanson E."/>
            <person name="Gueddou A."/>
            <person name="Hezbri K."/>
            <person name="Ktari K."/>
            <person name="Nouioui I."/>
            <person name="Morris K."/>
            <person name="Simpson S."/>
            <person name="Abebe-Akele F."/>
            <person name="Thomas K."/>
            <person name="Gtari M."/>
            <person name="Tisa L.S."/>
        </authorList>
    </citation>
    <scope>NUCLEOTIDE SEQUENCE [LARGE SCALE GENOMIC DNA]</scope>
    <source>
        <strain evidence="3">NRRL B-16386</strain>
    </source>
</reference>
<keyword evidence="3" id="KW-1185">Reference proteome</keyword>
<accession>A0A1V2I290</accession>
<dbReference type="EMBL" id="MOMC01000078">
    <property type="protein sequence ID" value="ONH23899.1"/>
    <property type="molecule type" value="Genomic_DNA"/>
</dbReference>
<dbReference type="AlphaFoldDB" id="A0A1V2I290"/>
<dbReference type="STRING" id="1834516.BL253_31730"/>
<dbReference type="Pfam" id="PF19328">
    <property type="entry name" value="DAP_DH_C"/>
    <property type="match status" value="1"/>
</dbReference>
<name>A0A1V2I290_9ACTN</name>
<dbReference type="CDD" id="cd24146">
    <property type="entry name" value="nat-AmDH_N_like"/>
    <property type="match status" value="1"/>
</dbReference>